<dbReference type="GO" id="GO:0042597">
    <property type="term" value="C:periplasmic space"/>
    <property type="evidence" value="ECO:0007669"/>
    <property type="project" value="UniProtKB-SubCell"/>
</dbReference>
<dbReference type="InterPro" id="IPR033954">
    <property type="entry name" value="DiS-bond_Isoase_DsbC/G"/>
</dbReference>
<sequence length="244" mass="26121">MMRSTLTVLLTGLLPLAATAADKADDAARAAILKLVPQATIDSIEPAPMAGFRQVLLGGQLVYVSDDGRYLLQGKLYDAATRSDLTDVRLGKARVEKLKNVPSSQMLAFGPDKPKYKLTVFTDIDCGYCRKLHQEVAEYNKLGIEFDYLFFPRSGIDSPSYKKAVSVWCAEDKKAAFTAAKGGATPTPVTCDNPIAAQFQLGLDVGVDGTPAIYSPGGVKIGGYLPPAQMLERLQQLDGAKSGS</sequence>
<evidence type="ECO:0000256" key="3">
    <source>
        <dbReference type="ARBA" id="ARBA00022729"/>
    </source>
</evidence>
<dbReference type="InterPro" id="IPR018950">
    <property type="entry name" value="DiS-bond_isomerase_DsbC/G_N"/>
</dbReference>
<dbReference type="InterPro" id="IPR009094">
    <property type="entry name" value="DiS-bond_isomerase_DsbC/G_N_sf"/>
</dbReference>
<feature type="chain" id="PRO_5015798276" description="Thiol:disulfide interchange protein" evidence="7">
    <location>
        <begin position="21"/>
        <end position="244"/>
    </location>
</feature>
<organism evidence="10 11">
    <name type="scientific">Rhodanobacter denitrificans</name>
    <dbReference type="NCBI Taxonomy" id="666685"/>
    <lineage>
        <taxon>Bacteria</taxon>
        <taxon>Pseudomonadati</taxon>
        <taxon>Pseudomonadota</taxon>
        <taxon>Gammaproteobacteria</taxon>
        <taxon>Lysobacterales</taxon>
        <taxon>Rhodanobacteraceae</taxon>
        <taxon>Rhodanobacter</taxon>
    </lineage>
</organism>
<evidence type="ECO:0000256" key="5">
    <source>
        <dbReference type="ARBA" id="ARBA00023157"/>
    </source>
</evidence>
<dbReference type="SUPFAM" id="SSF54423">
    <property type="entry name" value="DsbC/DsbG N-terminal domain-like"/>
    <property type="match status" value="1"/>
</dbReference>
<dbReference type="Gene3D" id="3.40.30.10">
    <property type="entry name" value="Glutaredoxin"/>
    <property type="match status" value="1"/>
</dbReference>
<keyword evidence="4 7" id="KW-0574">Periplasm</keyword>
<dbReference type="CDD" id="cd03020">
    <property type="entry name" value="DsbA_DsbC_DsbG"/>
    <property type="match status" value="1"/>
</dbReference>
<dbReference type="Proteomes" id="UP000249046">
    <property type="component" value="Unassembled WGS sequence"/>
</dbReference>
<evidence type="ECO:0000256" key="1">
    <source>
        <dbReference type="ARBA" id="ARBA00004418"/>
    </source>
</evidence>
<comment type="caution">
    <text evidence="10">The sequence shown here is derived from an EMBL/GenBank/DDBJ whole genome shotgun (WGS) entry which is preliminary data.</text>
</comment>
<comment type="function">
    <text evidence="7">Required for disulfide bond formation in some periplasmic proteins. Acts by transferring its disulfide bond to other proteins and is reduced in the process.</text>
</comment>
<dbReference type="InterPro" id="IPR036249">
    <property type="entry name" value="Thioredoxin-like_sf"/>
</dbReference>
<dbReference type="InterPro" id="IPR051470">
    <property type="entry name" value="Thiol:disulfide_interchange"/>
</dbReference>
<comment type="subcellular location">
    <subcellularLocation>
        <location evidence="1 7">Periplasm</location>
    </subcellularLocation>
</comment>
<dbReference type="Pfam" id="PF13098">
    <property type="entry name" value="Thioredoxin_2"/>
    <property type="match status" value="1"/>
</dbReference>
<evidence type="ECO:0000256" key="4">
    <source>
        <dbReference type="ARBA" id="ARBA00022764"/>
    </source>
</evidence>
<accession>A0A2W5KHE6</accession>
<evidence type="ECO:0000313" key="10">
    <source>
        <dbReference type="EMBL" id="PZQ16536.1"/>
    </source>
</evidence>
<dbReference type="InterPro" id="IPR012336">
    <property type="entry name" value="Thioredoxin-like_fold"/>
</dbReference>
<evidence type="ECO:0000259" key="9">
    <source>
        <dbReference type="Pfam" id="PF13098"/>
    </source>
</evidence>
<feature type="signal peptide" evidence="7">
    <location>
        <begin position="1"/>
        <end position="20"/>
    </location>
</feature>
<gene>
    <name evidence="10" type="ORF">DI564_07885</name>
</gene>
<evidence type="ECO:0000256" key="7">
    <source>
        <dbReference type="RuleBase" id="RU364038"/>
    </source>
</evidence>
<dbReference type="EMBL" id="QFPO01000005">
    <property type="protein sequence ID" value="PZQ16536.1"/>
    <property type="molecule type" value="Genomic_DNA"/>
</dbReference>
<evidence type="ECO:0000259" key="8">
    <source>
        <dbReference type="Pfam" id="PF10411"/>
    </source>
</evidence>
<proteinExistence type="inferred from homology"/>
<dbReference type="AlphaFoldDB" id="A0A2W5KHE6"/>
<feature type="domain" description="Thioredoxin-like fold" evidence="9">
    <location>
        <begin position="115"/>
        <end position="233"/>
    </location>
</feature>
<reference evidence="10 11" key="1">
    <citation type="submission" date="2017-08" db="EMBL/GenBank/DDBJ databases">
        <title>Infants hospitalized years apart are colonized by the same room-sourced microbial strains.</title>
        <authorList>
            <person name="Brooks B."/>
            <person name="Olm M.R."/>
            <person name="Firek B.A."/>
            <person name="Baker R."/>
            <person name="Thomas B.C."/>
            <person name="Morowitz M.J."/>
            <person name="Banfield J.F."/>
        </authorList>
    </citation>
    <scope>NUCLEOTIDE SEQUENCE [LARGE SCALE GENOMIC DNA]</scope>
    <source>
        <strain evidence="10">S2_005_003_R2_42</strain>
    </source>
</reference>
<name>A0A2W5KHE6_9GAMM</name>
<keyword evidence="3 7" id="KW-0732">Signal</keyword>
<dbReference type="PANTHER" id="PTHR35272">
    <property type="entry name" value="THIOL:DISULFIDE INTERCHANGE PROTEIN DSBC-RELATED"/>
    <property type="match status" value="1"/>
</dbReference>
<comment type="similarity">
    <text evidence="2 7">Belongs to the thioredoxin family. DsbC subfamily.</text>
</comment>
<protein>
    <recommendedName>
        <fullName evidence="7">Thiol:disulfide interchange protein</fullName>
    </recommendedName>
</protein>
<dbReference type="SUPFAM" id="SSF52833">
    <property type="entry name" value="Thioredoxin-like"/>
    <property type="match status" value="1"/>
</dbReference>
<dbReference type="Gene3D" id="3.10.450.70">
    <property type="entry name" value="Disulphide bond isomerase, DsbC/G, N-terminal"/>
    <property type="match status" value="1"/>
</dbReference>
<evidence type="ECO:0000256" key="6">
    <source>
        <dbReference type="ARBA" id="ARBA00023284"/>
    </source>
</evidence>
<feature type="domain" description="Disulphide bond isomerase DsbC/G N-terminal" evidence="8">
    <location>
        <begin position="20"/>
        <end position="87"/>
    </location>
</feature>
<evidence type="ECO:0000313" key="11">
    <source>
        <dbReference type="Proteomes" id="UP000249046"/>
    </source>
</evidence>
<dbReference type="Pfam" id="PF10411">
    <property type="entry name" value="DsbC_N"/>
    <property type="match status" value="1"/>
</dbReference>
<evidence type="ECO:0000256" key="2">
    <source>
        <dbReference type="ARBA" id="ARBA00009813"/>
    </source>
</evidence>
<keyword evidence="6 7" id="KW-0676">Redox-active center</keyword>
<dbReference type="PANTHER" id="PTHR35272:SF3">
    <property type="entry name" value="THIOL:DISULFIDE INTERCHANGE PROTEIN DSBC"/>
    <property type="match status" value="1"/>
</dbReference>
<keyword evidence="5" id="KW-1015">Disulfide bond</keyword>